<dbReference type="RefSeq" id="WP_078736441.1">
    <property type="nucleotide sequence ID" value="NZ_FUXE01000004.1"/>
</dbReference>
<dbReference type="AlphaFoldDB" id="A0A1T4LQ41"/>
<dbReference type="EMBL" id="FUXE01000004">
    <property type="protein sequence ID" value="SJZ56805.1"/>
    <property type="molecule type" value="Genomic_DNA"/>
</dbReference>
<keyword evidence="2" id="KW-1185">Reference proteome</keyword>
<reference evidence="2" key="1">
    <citation type="submission" date="2017-02" db="EMBL/GenBank/DDBJ databases">
        <authorList>
            <person name="Varghese N."/>
            <person name="Submissions S."/>
        </authorList>
    </citation>
    <scope>NUCLEOTIDE SEQUENCE [LARGE SCALE GENOMIC DNA]</scope>
    <source>
        <strain evidence="2">ATCC 51356</strain>
    </source>
</reference>
<gene>
    <name evidence="1" type="ORF">SAMN02745171_00480</name>
</gene>
<protein>
    <submittedName>
        <fullName evidence="1">Uncharacterized protein</fullName>
    </submittedName>
</protein>
<accession>A0A1T4LQ41</accession>
<sequence>MKLLKTWIALPLSLLLFVNCVPRTKDYKPKIVVQSTSVSTYTGDSKEENPQSYETKLKLVLDKKLDLHASLLNLPLPSDFKKATVEASLKGDKIDILYYPAQEKSQRQCLIDIDFDLLDVEEGSYDIRLFRCNSFGNIEEVVYKGYHNLSMGEVKYILLAGKE</sequence>
<name>A0A1T4LQ41_9PORP</name>
<evidence type="ECO:0000313" key="2">
    <source>
        <dbReference type="Proteomes" id="UP000190121"/>
    </source>
</evidence>
<evidence type="ECO:0000313" key="1">
    <source>
        <dbReference type="EMBL" id="SJZ56805.1"/>
    </source>
</evidence>
<dbReference type="Proteomes" id="UP000190121">
    <property type="component" value="Unassembled WGS sequence"/>
</dbReference>
<organism evidence="1 2">
    <name type="scientific">Porphyromonas circumdentaria</name>
    <dbReference type="NCBI Taxonomy" id="29524"/>
    <lineage>
        <taxon>Bacteria</taxon>
        <taxon>Pseudomonadati</taxon>
        <taxon>Bacteroidota</taxon>
        <taxon>Bacteroidia</taxon>
        <taxon>Bacteroidales</taxon>
        <taxon>Porphyromonadaceae</taxon>
        <taxon>Porphyromonas</taxon>
    </lineage>
</organism>
<proteinExistence type="predicted"/>